<keyword evidence="2" id="KW-0963">Cytoplasm</keyword>
<keyword evidence="9" id="KW-0238">DNA-binding</keyword>
<evidence type="ECO:0000256" key="9">
    <source>
        <dbReference type="ARBA" id="ARBA00023125"/>
    </source>
</evidence>
<dbReference type="SUPFAM" id="SSF53098">
    <property type="entry name" value="Ribonuclease H-like"/>
    <property type="match status" value="1"/>
</dbReference>
<dbReference type="KEGG" id="pnp:IJ22_17070"/>
<dbReference type="RefSeq" id="WP_062408409.1">
    <property type="nucleotide sequence ID" value="NZ_CP013652.1"/>
</dbReference>
<evidence type="ECO:0000256" key="11">
    <source>
        <dbReference type="ARBA" id="ARBA00023204"/>
    </source>
</evidence>
<dbReference type="PANTHER" id="PTHR30194">
    <property type="entry name" value="CROSSOVER JUNCTION ENDODEOXYRIBONUCLEASE RUVC"/>
    <property type="match status" value="1"/>
</dbReference>
<proteinExistence type="inferred from homology"/>
<dbReference type="PATRIC" id="fig|162209.4.peg.1809"/>
<keyword evidence="5" id="KW-0255">Endonuclease</keyword>
<dbReference type="InterPro" id="IPR012337">
    <property type="entry name" value="RNaseH-like_sf"/>
</dbReference>
<keyword evidence="13" id="KW-1185">Reference proteome</keyword>
<dbReference type="InterPro" id="IPR002176">
    <property type="entry name" value="X-over_junc_endoDNase_RuvC"/>
</dbReference>
<evidence type="ECO:0000256" key="4">
    <source>
        <dbReference type="ARBA" id="ARBA00022723"/>
    </source>
</evidence>
<keyword evidence="3" id="KW-0540">Nuclease</keyword>
<dbReference type="GO" id="GO:0006310">
    <property type="term" value="P:DNA recombination"/>
    <property type="evidence" value="ECO:0007669"/>
    <property type="project" value="UniProtKB-KW"/>
</dbReference>
<dbReference type="GO" id="GO:0003677">
    <property type="term" value="F:DNA binding"/>
    <property type="evidence" value="ECO:0007669"/>
    <property type="project" value="UniProtKB-KW"/>
</dbReference>
<keyword evidence="8" id="KW-0460">Magnesium</keyword>
<keyword evidence="7" id="KW-0378">Hydrolase</keyword>
<reference evidence="12 13" key="2">
    <citation type="journal article" date="2016" name="Genome Announc.">
        <title>Complete Genome Sequences of Two Interactive Moderate Thermophiles, Paenibacillus napthalenovorans 32O-Y and Paenibacillus sp. 32O-W.</title>
        <authorList>
            <person name="Butler R.R.III."/>
            <person name="Wang J."/>
            <person name="Stark B.C."/>
            <person name="Pombert J.F."/>
        </authorList>
    </citation>
    <scope>NUCLEOTIDE SEQUENCE [LARGE SCALE GENOMIC DNA]</scope>
    <source>
        <strain evidence="12 13">32O-Y</strain>
    </source>
</reference>
<accession>A0A0U2UJJ3</accession>
<dbReference type="Pfam" id="PF02075">
    <property type="entry name" value="RuvC"/>
    <property type="match status" value="1"/>
</dbReference>
<keyword evidence="11" id="KW-0234">DNA repair</keyword>
<comment type="similarity">
    <text evidence="1">Belongs to the RuvC family.</text>
</comment>
<evidence type="ECO:0000256" key="5">
    <source>
        <dbReference type="ARBA" id="ARBA00022759"/>
    </source>
</evidence>
<evidence type="ECO:0000256" key="2">
    <source>
        <dbReference type="ARBA" id="ARBA00022490"/>
    </source>
</evidence>
<dbReference type="STRING" id="162209.IJ22_17070"/>
<evidence type="ECO:0000256" key="8">
    <source>
        <dbReference type="ARBA" id="ARBA00022842"/>
    </source>
</evidence>
<keyword evidence="10" id="KW-0233">DNA recombination</keyword>
<dbReference type="Gene3D" id="3.30.420.10">
    <property type="entry name" value="Ribonuclease H-like superfamily/Ribonuclease H"/>
    <property type="match status" value="1"/>
</dbReference>
<evidence type="ECO:0000256" key="7">
    <source>
        <dbReference type="ARBA" id="ARBA00022801"/>
    </source>
</evidence>
<dbReference type="EMBL" id="CP013652">
    <property type="protein sequence ID" value="ALS22081.1"/>
    <property type="molecule type" value="Genomic_DNA"/>
</dbReference>
<gene>
    <name evidence="12" type="ORF">IJ22_17070</name>
</gene>
<dbReference type="PRINTS" id="PR00696">
    <property type="entry name" value="RSOLVASERUVC"/>
</dbReference>
<organism evidence="12 13">
    <name type="scientific">Paenibacillus naphthalenovorans</name>
    <dbReference type="NCBI Taxonomy" id="162209"/>
    <lineage>
        <taxon>Bacteria</taxon>
        <taxon>Bacillati</taxon>
        <taxon>Bacillota</taxon>
        <taxon>Bacilli</taxon>
        <taxon>Bacillales</taxon>
        <taxon>Paenibacillaceae</taxon>
        <taxon>Paenibacillus</taxon>
    </lineage>
</organism>
<dbReference type="GO" id="GO:0006281">
    <property type="term" value="P:DNA repair"/>
    <property type="evidence" value="ECO:0007669"/>
    <property type="project" value="UniProtKB-KW"/>
</dbReference>
<dbReference type="InterPro" id="IPR036397">
    <property type="entry name" value="RNaseH_sf"/>
</dbReference>
<evidence type="ECO:0000256" key="10">
    <source>
        <dbReference type="ARBA" id="ARBA00023172"/>
    </source>
</evidence>
<dbReference type="PANTHER" id="PTHR30194:SF3">
    <property type="entry name" value="CROSSOVER JUNCTION ENDODEOXYRIBONUCLEASE RUVC"/>
    <property type="match status" value="1"/>
</dbReference>
<dbReference type="GO" id="GO:0046872">
    <property type="term" value="F:metal ion binding"/>
    <property type="evidence" value="ECO:0007669"/>
    <property type="project" value="UniProtKB-KW"/>
</dbReference>
<keyword evidence="6" id="KW-0227">DNA damage</keyword>
<keyword evidence="4" id="KW-0479">Metal-binding</keyword>
<evidence type="ECO:0000313" key="12">
    <source>
        <dbReference type="EMBL" id="ALS22081.1"/>
    </source>
</evidence>
<reference evidence="13" key="1">
    <citation type="submission" date="2015-12" db="EMBL/GenBank/DDBJ databases">
        <title>Complete genome sequences of two moderately thermophilic Paenibacillus species.</title>
        <authorList>
            <person name="Butler R.III."/>
            <person name="Wang J."/>
            <person name="Stark B.C."/>
            <person name="Pombert J.-F."/>
        </authorList>
    </citation>
    <scope>NUCLEOTIDE SEQUENCE [LARGE SCALE GENOMIC DNA]</scope>
    <source>
        <strain evidence="13">32O-Y</strain>
    </source>
</reference>
<dbReference type="GO" id="GO:0004520">
    <property type="term" value="F:DNA endonuclease activity"/>
    <property type="evidence" value="ECO:0007669"/>
    <property type="project" value="InterPro"/>
</dbReference>
<dbReference type="GO" id="GO:0016787">
    <property type="term" value="F:hydrolase activity"/>
    <property type="evidence" value="ECO:0007669"/>
    <property type="project" value="UniProtKB-KW"/>
</dbReference>
<evidence type="ECO:0000256" key="3">
    <source>
        <dbReference type="ARBA" id="ARBA00022722"/>
    </source>
</evidence>
<evidence type="ECO:0000256" key="1">
    <source>
        <dbReference type="ARBA" id="ARBA00009518"/>
    </source>
</evidence>
<name>A0A0U2UJJ3_9BACL</name>
<sequence length="176" mass="20663">MSNHLYGFDISMEQTGITIFDLRTLKPIHITSVKTNEKHTHGMRLYTIASVVEELKNTYEPKVVAIERGFSRFNTSTQVIYRAHGLVNYLMRDYEQNYYPPKQVKEAIVRGDATKKFVQDIIQVAYPDIVFNNEDESDSFAVALTYLIKNKLLEWDKKKYKEMLKPKRKMKSKKET</sequence>
<dbReference type="Proteomes" id="UP000061660">
    <property type="component" value="Chromosome"/>
</dbReference>
<dbReference type="AlphaFoldDB" id="A0A0U2UJJ3"/>
<evidence type="ECO:0000313" key="13">
    <source>
        <dbReference type="Proteomes" id="UP000061660"/>
    </source>
</evidence>
<protein>
    <submittedName>
        <fullName evidence="12">Crossover junction endodeoxyribonuclease RuvC</fullName>
    </submittedName>
</protein>
<dbReference type="OrthoDB" id="2938977at2"/>
<evidence type="ECO:0000256" key="6">
    <source>
        <dbReference type="ARBA" id="ARBA00022763"/>
    </source>
</evidence>